<keyword evidence="9" id="KW-1185">Reference proteome</keyword>
<reference evidence="8 9" key="1">
    <citation type="submission" date="2019-04" db="EMBL/GenBank/DDBJ databases">
        <title>Pedobacter sp. RP-3-22 sp. nov., isolated from Arctic soil.</title>
        <authorList>
            <person name="Dahal R.H."/>
            <person name="Kim D.-U."/>
        </authorList>
    </citation>
    <scope>NUCLEOTIDE SEQUENCE [LARGE SCALE GENOMIC DNA]</scope>
    <source>
        <strain evidence="8 9">RP-3-22</strain>
    </source>
</reference>
<comment type="similarity">
    <text evidence="2">Belongs to the KdsC family.</text>
</comment>
<evidence type="ECO:0000256" key="6">
    <source>
        <dbReference type="ARBA" id="ARBA00022842"/>
    </source>
</evidence>
<keyword evidence="6 7" id="KW-0460">Magnesium</keyword>
<protein>
    <submittedName>
        <fullName evidence="8">HAD-IIIA family hydrolase</fullName>
    </submittedName>
</protein>
<dbReference type="PANTHER" id="PTHR21485:SF3">
    <property type="entry name" value="N-ACYLNEURAMINATE CYTIDYLYLTRANSFERASE"/>
    <property type="match status" value="1"/>
</dbReference>
<dbReference type="InterPro" id="IPR023214">
    <property type="entry name" value="HAD_sf"/>
</dbReference>
<dbReference type="NCBIfam" id="TIGR01670">
    <property type="entry name" value="KdsC-phosphatas"/>
    <property type="match status" value="1"/>
</dbReference>
<feature type="binding site" evidence="7">
    <location>
        <position position="108"/>
    </location>
    <ligand>
        <name>Mg(2+)</name>
        <dbReference type="ChEBI" id="CHEBI:18420"/>
    </ligand>
</feature>
<dbReference type="SFLD" id="SFLDG01138">
    <property type="entry name" value="C1.6.2:_Deoxy-d-mannose-octulo"/>
    <property type="match status" value="1"/>
</dbReference>
<dbReference type="FunFam" id="3.40.50.1000:FF:000029">
    <property type="entry name" value="3-deoxy-D-manno-octulosonate 8-phosphate phosphatase KdsC"/>
    <property type="match status" value="1"/>
</dbReference>
<sequence length="175" mass="19408">MFLEKLKNITTFIFDVDGVLTDGTAIASESGDLLRTFNIKDGYALQLALKKGYKICIISGSGGAATTKRFENLGLPDVFLRVSDKVEVFESYLKENNISPDQVLYMGDDMPDYYVMKLVGIATCPIDAVDEIKQISHYISPKRGGDTAVRDVIEKVLKVQQKWFDLNPDAAISSK</sequence>
<comment type="cofactor">
    <cofactor evidence="1 7">
        <name>Mg(2+)</name>
        <dbReference type="ChEBI" id="CHEBI:18420"/>
    </cofactor>
</comment>
<dbReference type="NCBIfam" id="TIGR01662">
    <property type="entry name" value="HAD-SF-IIIA"/>
    <property type="match status" value="1"/>
</dbReference>
<dbReference type="InterPro" id="IPR010023">
    <property type="entry name" value="KdsC_fam"/>
</dbReference>
<dbReference type="RefSeq" id="WP_136842267.1">
    <property type="nucleotide sequence ID" value="NZ_SWBR01000003.1"/>
</dbReference>
<keyword evidence="4 7" id="KW-0479">Metal-binding</keyword>
<evidence type="ECO:0000313" key="8">
    <source>
        <dbReference type="EMBL" id="TKC08328.1"/>
    </source>
</evidence>
<evidence type="ECO:0000256" key="3">
    <source>
        <dbReference type="ARBA" id="ARBA00011881"/>
    </source>
</evidence>
<dbReference type="InterPro" id="IPR006549">
    <property type="entry name" value="HAD-SF_hydro_IIIA"/>
</dbReference>
<dbReference type="InterPro" id="IPR036412">
    <property type="entry name" value="HAD-like_sf"/>
</dbReference>
<dbReference type="GO" id="GO:0008781">
    <property type="term" value="F:N-acylneuraminate cytidylyltransferase activity"/>
    <property type="evidence" value="ECO:0007669"/>
    <property type="project" value="TreeGrafter"/>
</dbReference>
<evidence type="ECO:0000256" key="2">
    <source>
        <dbReference type="ARBA" id="ARBA00005893"/>
    </source>
</evidence>
<accession>A0A4U1CNW9</accession>
<feature type="binding site" evidence="7">
    <location>
        <position position="15"/>
    </location>
    <ligand>
        <name>Mg(2+)</name>
        <dbReference type="ChEBI" id="CHEBI:18420"/>
    </ligand>
</feature>
<dbReference type="SFLD" id="SFLDG01136">
    <property type="entry name" value="C1.6:_Phosphoserine_Phosphatas"/>
    <property type="match status" value="1"/>
</dbReference>
<dbReference type="CDD" id="cd01630">
    <property type="entry name" value="HAD_KDO-like"/>
    <property type="match status" value="1"/>
</dbReference>
<dbReference type="PIRSF" id="PIRSF006118">
    <property type="entry name" value="KDO8-P_Ptase"/>
    <property type="match status" value="1"/>
</dbReference>
<dbReference type="SUPFAM" id="SSF56784">
    <property type="entry name" value="HAD-like"/>
    <property type="match status" value="1"/>
</dbReference>
<evidence type="ECO:0000256" key="5">
    <source>
        <dbReference type="ARBA" id="ARBA00022801"/>
    </source>
</evidence>
<comment type="caution">
    <text evidence="8">The sequence shown here is derived from an EMBL/GenBank/DDBJ whole genome shotgun (WGS) entry which is preliminary data.</text>
</comment>
<proteinExistence type="inferred from homology"/>
<evidence type="ECO:0000256" key="7">
    <source>
        <dbReference type="PIRSR" id="PIRSR006118-2"/>
    </source>
</evidence>
<dbReference type="Gene3D" id="3.40.50.1000">
    <property type="entry name" value="HAD superfamily/HAD-like"/>
    <property type="match status" value="1"/>
</dbReference>
<dbReference type="InterPro" id="IPR050793">
    <property type="entry name" value="CMP-NeuNAc_synthase"/>
</dbReference>
<evidence type="ECO:0000256" key="1">
    <source>
        <dbReference type="ARBA" id="ARBA00001946"/>
    </source>
</evidence>
<dbReference type="PANTHER" id="PTHR21485">
    <property type="entry name" value="HAD SUPERFAMILY MEMBERS CMAS AND KDSC"/>
    <property type="match status" value="1"/>
</dbReference>
<evidence type="ECO:0000313" key="9">
    <source>
        <dbReference type="Proteomes" id="UP000309488"/>
    </source>
</evidence>
<dbReference type="OrthoDB" id="9805604at2"/>
<dbReference type="Pfam" id="PF08282">
    <property type="entry name" value="Hydrolase_3"/>
    <property type="match status" value="1"/>
</dbReference>
<name>A0A4U1CNW9_9SPHI</name>
<organism evidence="8 9">
    <name type="scientific">Pedobacter polaris</name>
    <dbReference type="NCBI Taxonomy" id="2571273"/>
    <lineage>
        <taxon>Bacteria</taxon>
        <taxon>Pseudomonadati</taxon>
        <taxon>Bacteroidota</taxon>
        <taxon>Sphingobacteriia</taxon>
        <taxon>Sphingobacteriales</taxon>
        <taxon>Sphingobacteriaceae</taxon>
        <taxon>Pedobacter</taxon>
    </lineage>
</organism>
<evidence type="ECO:0000256" key="4">
    <source>
        <dbReference type="ARBA" id="ARBA00022723"/>
    </source>
</evidence>
<dbReference type="AlphaFoldDB" id="A0A4U1CNW9"/>
<dbReference type="GO" id="GO:0046872">
    <property type="term" value="F:metal ion binding"/>
    <property type="evidence" value="ECO:0007669"/>
    <property type="project" value="UniProtKB-KW"/>
</dbReference>
<dbReference type="EMBL" id="SWBR01000003">
    <property type="protein sequence ID" value="TKC08328.1"/>
    <property type="molecule type" value="Genomic_DNA"/>
</dbReference>
<feature type="binding site" evidence="7">
    <location>
        <position position="17"/>
    </location>
    <ligand>
        <name>substrate</name>
    </ligand>
</feature>
<gene>
    <name evidence="8" type="ORF">FA048_14320</name>
</gene>
<keyword evidence="5 8" id="KW-0378">Hydrolase</keyword>
<dbReference type="SFLD" id="SFLDS00003">
    <property type="entry name" value="Haloacid_Dehalogenase"/>
    <property type="match status" value="1"/>
</dbReference>
<comment type="subunit">
    <text evidence="3">Homotetramer.</text>
</comment>
<dbReference type="GO" id="GO:0016788">
    <property type="term" value="F:hydrolase activity, acting on ester bonds"/>
    <property type="evidence" value="ECO:0007669"/>
    <property type="project" value="InterPro"/>
</dbReference>
<dbReference type="Proteomes" id="UP000309488">
    <property type="component" value="Unassembled WGS sequence"/>
</dbReference>